<organism evidence="2 3">
    <name type="scientific">Olivibacter domesticus</name>
    <name type="common">Pseudosphingobacterium domesticum</name>
    <dbReference type="NCBI Taxonomy" id="407022"/>
    <lineage>
        <taxon>Bacteria</taxon>
        <taxon>Pseudomonadati</taxon>
        <taxon>Bacteroidota</taxon>
        <taxon>Sphingobacteriia</taxon>
        <taxon>Sphingobacteriales</taxon>
        <taxon>Sphingobacteriaceae</taxon>
        <taxon>Olivibacter</taxon>
    </lineage>
</organism>
<accession>A0A1H7QY75</accession>
<evidence type="ECO:0000313" key="3">
    <source>
        <dbReference type="Proteomes" id="UP000199421"/>
    </source>
</evidence>
<dbReference type="InterPro" id="IPR000595">
    <property type="entry name" value="cNMP-bd_dom"/>
</dbReference>
<dbReference type="GO" id="GO:0016301">
    <property type="term" value="F:kinase activity"/>
    <property type="evidence" value="ECO:0007669"/>
    <property type="project" value="UniProtKB-KW"/>
</dbReference>
<dbReference type="EMBL" id="FOAF01000002">
    <property type="protein sequence ID" value="SEL52936.1"/>
    <property type="molecule type" value="Genomic_DNA"/>
</dbReference>
<dbReference type="SMART" id="SM00100">
    <property type="entry name" value="cNMP"/>
    <property type="match status" value="1"/>
</dbReference>
<dbReference type="RefSeq" id="WP_093325261.1">
    <property type="nucleotide sequence ID" value="NZ_FOAF01000002.1"/>
</dbReference>
<feature type="domain" description="Cyclic nucleotide-binding" evidence="1">
    <location>
        <begin position="12"/>
        <end position="112"/>
    </location>
</feature>
<gene>
    <name evidence="2" type="ORF">SAMN05661044_02770</name>
</gene>
<dbReference type="PROSITE" id="PS50042">
    <property type="entry name" value="CNMP_BINDING_3"/>
    <property type="match status" value="1"/>
</dbReference>
<evidence type="ECO:0000313" key="2">
    <source>
        <dbReference type="EMBL" id="SEL52936.1"/>
    </source>
</evidence>
<sequence length="190" mass="22581">MFHNLKTFFQRLIPNLDEETWRSFLDLQQIKHYKKGTIISHEGRTNNIVSFIEKGAVMVYNHIEDKRCIYNFFFENEYTGDYESFLTRQPAQYGIETIEDCTLFQLHYNGLQLMYDKHPIFERAGRLIAEAQFLRLTSRNASLLAEKPEERYLNLISAKPQVIQRVPQYHIASYLGITPEALSRIRKRIR</sequence>
<dbReference type="InterPro" id="IPR018490">
    <property type="entry name" value="cNMP-bd_dom_sf"/>
</dbReference>
<dbReference type="Gene3D" id="2.60.120.10">
    <property type="entry name" value="Jelly Rolls"/>
    <property type="match status" value="1"/>
</dbReference>
<keyword evidence="2" id="KW-0808">Transferase</keyword>
<evidence type="ECO:0000259" key="1">
    <source>
        <dbReference type="PROSITE" id="PS50042"/>
    </source>
</evidence>
<name>A0A1H7QY75_OLID1</name>
<dbReference type="Proteomes" id="UP000199421">
    <property type="component" value="Unassembled WGS sequence"/>
</dbReference>
<keyword evidence="3" id="KW-1185">Reference proteome</keyword>
<reference evidence="3" key="1">
    <citation type="submission" date="2016-10" db="EMBL/GenBank/DDBJ databases">
        <authorList>
            <person name="Varghese N."/>
            <person name="Submissions S."/>
        </authorList>
    </citation>
    <scope>NUCLEOTIDE SEQUENCE [LARGE SCALE GENOMIC DNA]</scope>
    <source>
        <strain evidence="3">DSM 18733</strain>
    </source>
</reference>
<keyword evidence="2" id="KW-0418">Kinase</keyword>
<dbReference type="CDD" id="cd00038">
    <property type="entry name" value="CAP_ED"/>
    <property type="match status" value="1"/>
</dbReference>
<dbReference type="STRING" id="407022.SAMN05661044_02770"/>
<dbReference type="InterPro" id="IPR014710">
    <property type="entry name" value="RmlC-like_jellyroll"/>
</dbReference>
<dbReference type="Pfam" id="PF00027">
    <property type="entry name" value="cNMP_binding"/>
    <property type="match status" value="1"/>
</dbReference>
<protein>
    <submittedName>
        <fullName evidence="2">cAMP-binding domain of CRP or a regulatory subunit of cAMP-dependent protein kinases</fullName>
    </submittedName>
</protein>
<dbReference type="AlphaFoldDB" id="A0A1H7QY75"/>
<proteinExistence type="predicted"/>
<dbReference type="OrthoDB" id="663011at2"/>
<dbReference type="SUPFAM" id="SSF51206">
    <property type="entry name" value="cAMP-binding domain-like"/>
    <property type="match status" value="1"/>
</dbReference>